<evidence type="ECO:0000313" key="27">
    <source>
        <dbReference type="EMBL" id="GBM41094.1"/>
    </source>
</evidence>
<comment type="caution">
    <text evidence="27">The sequence shown here is derived from an EMBL/GenBank/DDBJ whole genome shotgun (WGS) entry which is preliminary data.</text>
</comment>
<comment type="subunit">
    <text evidence="19">Interacts with ATP2A2.</text>
</comment>
<sequence>MLSLNYFCYILLSCVVIPQVVLSKGELKSLNEDNWTDMLHEEWMVEFFAPWCPACQQLQPLWKEFAEWSEDLGIKVGNIDVTTSPGLSGRFMITALPTIFHVKDGVFRQYRGARDKESFISFVEEKKWQSIDPIPSWKSPQSYQMATVSSFFKLSMFLRSMHNTLMEDYGIPTWGSYVIFGLLTVLVGALLGLLVVCIIDFFCPSRMGYQPVPRNENSGAQHGKKHESDGEYEGEDVIKEDVADDVDIRRRKEKTPN</sequence>
<evidence type="ECO:0000256" key="5">
    <source>
        <dbReference type="ARBA" id="ARBA00022525"/>
    </source>
</evidence>
<evidence type="ECO:0000256" key="21">
    <source>
        <dbReference type="ARBA" id="ARBA00075863"/>
    </source>
</evidence>
<organism evidence="27 28">
    <name type="scientific">Araneus ventricosus</name>
    <name type="common">Orbweaver spider</name>
    <name type="synonym">Epeira ventricosa</name>
    <dbReference type="NCBI Taxonomy" id="182803"/>
    <lineage>
        <taxon>Eukaryota</taxon>
        <taxon>Metazoa</taxon>
        <taxon>Ecdysozoa</taxon>
        <taxon>Arthropoda</taxon>
        <taxon>Chelicerata</taxon>
        <taxon>Arachnida</taxon>
        <taxon>Araneae</taxon>
        <taxon>Araneomorphae</taxon>
        <taxon>Entelegynae</taxon>
        <taxon>Araneoidea</taxon>
        <taxon>Araneidae</taxon>
        <taxon>Araneus</taxon>
    </lineage>
</organism>
<evidence type="ECO:0000256" key="6">
    <source>
        <dbReference type="ARBA" id="ARBA00022553"/>
    </source>
</evidence>
<evidence type="ECO:0000256" key="25">
    <source>
        <dbReference type="SAM" id="SignalP"/>
    </source>
</evidence>
<feature type="chain" id="PRO_5021346222" description="Thioredoxin-related transmembrane protein 1" evidence="25">
    <location>
        <begin position="24"/>
        <end position="257"/>
    </location>
</feature>
<accession>A0A4Y2FN85</accession>
<keyword evidence="16" id="KW-0413">Isomerase</keyword>
<dbReference type="PANTHER" id="PTHR46107:SF3">
    <property type="entry name" value="THIOREDOXIN DOMAIN-CONTAINING PROTEIN"/>
    <property type="match status" value="1"/>
</dbReference>
<keyword evidence="11 24" id="KW-1133">Transmembrane helix</keyword>
<dbReference type="EMBL" id="BGPR01000951">
    <property type="protein sequence ID" value="GBM41094.1"/>
    <property type="molecule type" value="Genomic_DNA"/>
</dbReference>
<proteinExistence type="predicted"/>
<dbReference type="Pfam" id="PF00085">
    <property type="entry name" value="Thioredoxin"/>
    <property type="match status" value="1"/>
</dbReference>
<evidence type="ECO:0000256" key="22">
    <source>
        <dbReference type="ARBA" id="ARBA00076905"/>
    </source>
</evidence>
<dbReference type="InterPro" id="IPR017937">
    <property type="entry name" value="Thioredoxin_CS"/>
</dbReference>
<gene>
    <name evidence="27" type="primary">TMX1_0</name>
    <name evidence="27" type="ORF">AVEN_28865_1</name>
</gene>
<evidence type="ECO:0000256" key="15">
    <source>
        <dbReference type="ARBA" id="ARBA00023157"/>
    </source>
</evidence>
<keyword evidence="7 24" id="KW-0812">Transmembrane</keyword>
<evidence type="ECO:0000256" key="8">
    <source>
        <dbReference type="ARBA" id="ARBA00022729"/>
    </source>
</evidence>
<evidence type="ECO:0000256" key="7">
    <source>
        <dbReference type="ARBA" id="ARBA00022692"/>
    </source>
</evidence>
<keyword evidence="6" id="KW-0597">Phosphoprotein</keyword>
<dbReference type="InterPro" id="IPR013766">
    <property type="entry name" value="Thioredoxin_domain"/>
</dbReference>
<evidence type="ECO:0000256" key="3">
    <source>
        <dbReference type="ARBA" id="ARBA00004613"/>
    </source>
</evidence>
<dbReference type="PROSITE" id="PS00194">
    <property type="entry name" value="THIOREDOXIN_1"/>
    <property type="match status" value="1"/>
</dbReference>
<dbReference type="Proteomes" id="UP000499080">
    <property type="component" value="Unassembled WGS sequence"/>
</dbReference>
<name>A0A4Y2FN85_ARAVE</name>
<dbReference type="GO" id="GO:0015036">
    <property type="term" value="F:disulfide oxidoreductase activity"/>
    <property type="evidence" value="ECO:0007669"/>
    <property type="project" value="TreeGrafter"/>
</dbReference>
<keyword evidence="8 25" id="KW-0732">Signal</keyword>
<evidence type="ECO:0000256" key="13">
    <source>
        <dbReference type="ARBA" id="ARBA00023136"/>
    </source>
</evidence>
<keyword evidence="5" id="KW-0964">Secreted</keyword>
<dbReference type="Gene3D" id="3.40.30.10">
    <property type="entry name" value="Glutaredoxin"/>
    <property type="match status" value="1"/>
</dbReference>
<dbReference type="InterPro" id="IPR052454">
    <property type="entry name" value="TMX_domain-containing"/>
</dbReference>
<feature type="region of interest" description="Disordered" evidence="23">
    <location>
        <begin position="213"/>
        <end position="241"/>
    </location>
</feature>
<keyword evidence="10" id="KW-0249">Electron transport</keyword>
<evidence type="ECO:0000256" key="4">
    <source>
        <dbReference type="ARBA" id="ARBA00022448"/>
    </source>
</evidence>
<keyword evidence="9" id="KW-0256">Endoplasmic reticulum</keyword>
<evidence type="ECO:0000256" key="1">
    <source>
        <dbReference type="ARBA" id="ARBA00004115"/>
    </source>
</evidence>
<dbReference type="GO" id="GO:0005789">
    <property type="term" value="C:endoplasmic reticulum membrane"/>
    <property type="evidence" value="ECO:0007669"/>
    <property type="project" value="UniProtKB-SubCell"/>
</dbReference>
<evidence type="ECO:0000256" key="16">
    <source>
        <dbReference type="ARBA" id="ARBA00023235"/>
    </source>
</evidence>
<dbReference type="AlphaFoldDB" id="A0A4Y2FN85"/>
<protein>
    <recommendedName>
        <fullName evidence="20">Thioredoxin-related transmembrane protein 1</fullName>
    </recommendedName>
    <alternativeName>
        <fullName evidence="22">Protein disulfide-isomerase TMX1</fullName>
    </alternativeName>
    <alternativeName>
        <fullName evidence="21">Thioredoxin domain-containing protein 1</fullName>
    </alternativeName>
</protein>
<keyword evidence="15" id="KW-1015">Disulfide bond</keyword>
<evidence type="ECO:0000256" key="2">
    <source>
        <dbReference type="ARBA" id="ARBA00004583"/>
    </source>
</evidence>
<dbReference type="GO" id="GO:0003756">
    <property type="term" value="F:protein disulfide isomerase activity"/>
    <property type="evidence" value="ECO:0007669"/>
    <property type="project" value="UniProtKB-ARBA"/>
</dbReference>
<dbReference type="PANTHER" id="PTHR46107">
    <property type="entry name" value="DUMPY: SHORTER THAN WILD-TYPE"/>
    <property type="match status" value="1"/>
</dbReference>
<dbReference type="CDD" id="cd02994">
    <property type="entry name" value="PDI_a_TMX"/>
    <property type="match status" value="1"/>
</dbReference>
<keyword evidence="4" id="KW-0813">Transport</keyword>
<evidence type="ECO:0000256" key="14">
    <source>
        <dbReference type="ARBA" id="ARBA00023139"/>
    </source>
</evidence>
<keyword evidence="17" id="KW-0676">Redox-active center</keyword>
<evidence type="ECO:0000256" key="24">
    <source>
        <dbReference type="SAM" id="Phobius"/>
    </source>
</evidence>
<evidence type="ECO:0000256" key="11">
    <source>
        <dbReference type="ARBA" id="ARBA00022989"/>
    </source>
</evidence>
<evidence type="ECO:0000256" key="19">
    <source>
        <dbReference type="ARBA" id="ARBA00062962"/>
    </source>
</evidence>
<evidence type="ECO:0000256" key="18">
    <source>
        <dbReference type="ARBA" id="ARBA00023288"/>
    </source>
</evidence>
<feature type="domain" description="Thioredoxin" evidence="26">
    <location>
        <begin position="11"/>
        <end position="128"/>
    </location>
</feature>
<dbReference type="OrthoDB" id="7869097at2759"/>
<dbReference type="PROSITE" id="PS51352">
    <property type="entry name" value="THIOREDOXIN_2"/>
    <property type="match status" value="1"/>
</dbReference>
<dbReference type="SUPFAM" id="SSF52833">
    <property type="entry name" value="Thioredoxin-like"/>
    <property type="match status" value="1"/>
</dbReference>
<feature type="signal peptide" evidence="25">
    <location>
        <begin position="1"/>
        <end position="23"/>
    </location>
</feature>
<keyword evidence="28" id="KW-1185">Reference proteome</keyword>
<dbReference type="FunFam" id="3.40.30.10:FF:000117">
    <property type="entry name" value="thioredoxin-related transmembrane protein 1"/>
    <property type="match status" value="1"/>
</dbReference>
<comment type="subcellular location">
    <subcellularLocation>
        <location evidence="1">Endoplasmic reticulum membrane</location>
        <topology evidence="1">Single-pass type I membrane protein</topology>
    </subcellularLocation>
    <subcellularLocation>
        <location evidence="2">Mitochondrion membrane</location>
        <topology evidence="2">Single-pass type I membrane protein</topology>
    </subcellularLocation>
    <subcellularLocation>
        <location evidence="3">Secreted</location>
    </subcellularLocation>
</comment>
<feature type="transmembrane region" description="Helical" evidence="24">
    <location>
        <begin position="174"/>
        <end position="199"/>
    </location>
</feature>
<keyword evidence="18" id="KW-0449">Lipoprotein</keyword>
<dbReference type="GO" id="GO:0031966">
    <property type="term" value="C:mitochondrial membrane"/>
    <property type="evidence" value="ECO:0007669"/>
    <property type="project" value="UniProtKB-SubCell"/>
</dbReference>
<reference evidence="27 28" key="1">
    <citation type="journal article" date="2019" name="Sci. Rep.">
        <title>Orb-weaving spider Araneus ventricosus genome elucidates the spidroin gene catalogue.</title>
        <authorList>
            <person name="Kono N."/>
            <person name="Nakamura H."/>
            <person name="Ohtoshi R."/>
            <person name="Moran D.A.P."/>
            <person name="Shinohara A."/>
            <person name="Yoshida Y."/>
            <person name="Fujiwara M."/>
            <person name="Mori M."/>
            <person name="Tomita M."/>
            <person name="Arakawa K."/>
        </authorList>
    </citation>
    <scope>NUCLEOTIDE SEQUENCE [LARGE SCALE GENOMIC DNA]</scope>
</reference>
<evidence type="ECO:0000313" key="28">
    <source>
        <dbReference type="Proteomes" id="UP000499080"/>
    </source>
</evidence>
<evidence type="ECO:0000256" key="23">
    <source>
        <dbReference type="SAM" id="MobiDB-lite"/>
    </source>
</evidence>
<evidence type="ECO:0000256" key="20">
    <source>
        <dbReference type="ARBA" id="ARBA00072260"/>
    </source>
</evidence>
<dbReference type="InterPro" id="IPR036249">
    <property type="entry name" value="Thioredoxin-like_sf"/>
</dbReference>
<dbReference type="GO" id="GO:0005576">
    <property type="term" value="C:extracellular region"/>
    <property type="evidence" value="ECO:0007669"/>
    <property type="project" value="UniProtKB-SubCell"/>
</dbReference>
<evidence type="ECO:0000256" key="17">
    <source>
        <dbReference type="ARBA" id="ARBA00023284"/>
    </source>
</evidence>
<evidence type="ECO:0000256" key="9">
    <source>
        <dbReference type="ARBA" id="ARBA00022824"/>
    </source>
</evidence>
<evidence type="ECO:0000256" key="10">
    <source>
        <dbReference type="ARBA" id="ARBA00022982"/>
    </source>
</evidence>
<evidence type="ECO:0000256" key="12">
    <source>
        <dbReference type="ARBA" id="ARBA00023128"/>
    </source>
</evidence>
<keyword evidence="14" id="KW-0564">Palmitate</keyword>
<keyword evidence="13 24" id="KW-0472">Membrane</keyword>
<keyword evidence="12" id="KW-0496">Mitochondrion</keyword>
<evidence type="ECO:0000259" key="26">
    <source>
        <dbReference type="PROSITE" id="PS51352"/>
    </source>
</evidence>